<dbReference type="OrthoDB" id="10403864at2759"/>
<comment type="caution">
    <text evidence="3">The sequence shown here is derived from an EMBL/GenBank/DDBJ whole genome shotgun (WGS) entry which is preliminary data.</text>
</comment>
<keyword evidence="4" id="KW-1185">Reference proteome</keyword>
<gene>
    <name evidence="3" type="ORF">BaOVIS_027110</name>
</gene>
<sequence>MSRSKFRHVAAVTDLFNETSSEIGSSACSGVAIIVSVKEGESRWGKCSSSSEDESSSWSALSDIGPPSAVMSIPGYMDNADFTEARPPPSLDGWIILGTYVRKTWFQIALTILPFSLVFILAARNKREEHTA</sequence>
<protein>
    <submittedName>
        <fullName evidence="3">Transformation transcription domain-associated protein</fullName>
    </submittedName>
</protein>
<evidence type="ECO:0000313" key="3">
    <source>
        <dbReference type="EMBL" id="GFE55307.1"/>
    </source>
</evidence>
<dbReference type="EMBL" id="BLIY01000018">
    <property type="protein sequence ID" value="GFE55307.1"/>
    <property type="molecule type" value="Genomic_DNA"/>
</dbReference>
<dbReference type="Proteomes" id="UP001057455">
    <property type="component" value="Unassembled WGS sequence"/>
</dbReference>
<name>A0A9W5TED7_BABOV</name>
<evidence type="ECO:0000313" key="4">
    <source>
        <dbReference type="Proteomes" id="UP001057455"/>
    </source>
</evidence>
<feature type="transmembrane region" description="Helical" evidence="2">
    <location>
        <begin position="104"/>
        <end position="123"/>
    </location>
</feature>
<keyword evidence="2" id="KW-0812">Transmembrane</keyword>
<evidence type="ECO:0000256" key="1">
    <source>
        <dbReference type="SAM" id="MobiDB-lite"/>
    </source>
</evidence>
<reference evidence="3" key="1">
    <citation type="submission" date="2019-12" db="EMBL/GenBank/DDBJ databases">
        <title>Genome sequence of Babesia ovis.</title>
        <authorList>
            <person name="Yamagishi J."/>
            <person name="Sevinc F."/>
            <person name="Xuan X."/>
        </authorList>
    </citation>
    <scope>NUCLEOTIDE SEQUENCE</scope>
    <source>
        <strain evidence="3">Selcuk</strain>
    </source>
</reference>
<proteinExistence type="predicted"/>
<evidence type="ECO:0000256" key="2">
    <source>
        <dbReference type="SAM" id="Phobius"/>
    </source>
</evidence>
<organism evidence="3 4">
    <name type="scientific">Babesia ovis</name>
    <dbReference type="NCBI Taxonomy" id="5869"/>
    <lineage>
        <taxon>Eukaryota</taxon>
        <taxon>Sar</taxon>
        <taxon>Alveolata</taxon>
        <taxon>Apicomplexa</taxon>
        <taxon>Aconoidasida</taxon>
        <taxon>Piroplasmida</taxon>
        <taxon>Babesiidae</taxon>
        <taxon>Babesia</taxon>
    </lineage>
</organism>
<feature type="region of interest" description="Disordered" evidence="1">
    <location>
        <begin position="44"/>
        <end position="63"/>
    </location>
</feature>
<keyword evidence="2" id="KW-1133">Transmembrane helix</keyword>
<keyword evidence="2" id="KW-0472">Membrane</keyword>
<dbReference type="AlphaFoldDB" id="A0A9W5TED7"/>
<accession>A0A9W5TED7</accession>